<dbReference type="EMBL" id="CP034928">
    <property type="protein sequence ID" value="QAA77044.1"/>
    <property type="molecule type" value="Genomic_DNA"/>
</dbReference>
<dbReference type="GO" id="GO:0016787">
    <property type="term" value="F:hydrolase activity"/>
    <property type="evidence" value="ECO:0007669"/>
    <property type="project" value="UniProtKB-KW"/>
</dbReference>
<dbReference type="InterPro" id="IPR029058">
    <property type="entry name" value="AB_hydrolase_fold"/>
</dbReference>
<evidence type="ECO:0000313" key="3">
    <source>
        <dbReference type="Proteomes" id="UP000287233"/>
    </source>
</evidence>
<gene>
    <name evidence="2" type="ORF">BIP78_1278</name>
</gene>
<dbReference type="PRINTS" id="PR00111">
    <property type="entry name" value="ABHYDROLASE"/>
</dbReference>
<dbReference type="PRINTS" id="PR00412">
    <property type="entry name" value="EPOXHYDRLASE"/>
</dbReference>
<dbReference type="Proteomes" id="UP000287233">
    <property type="component" value="Chromosome"/>
</dbReference>
<sequence>MAAVGIAVGLLLVFLAVAPLVVPLPPLRETVPPEELADPDSQFVLLNGVRVHYKTAGSGKPGFVLLHGFGASAFSWREVVPALAEWGTTVAFDRPGFGLTERPLAWTGENPYAAQSQVALTLGLMDALGIDRAVLVGHSAGGGTALLTALTHPERVAALVLVAPAVGAEGGLPAWLRPLLATPQARRLGPLLVRRIRDQGRTILQQSWHDPRLLTPDVIAGYETPLRAENWDRGLWEFALAASPTGVSGRLAEIRVPTLVVTGDDDRIVPMQRAAELAARIPDAELVVLAACGHLPHEERPQAFLDAVASFLARHGLIAMAEPGEP</sequence>
<name>A0A410FVL3_BIPS1</name>
<feature type="domain" description="AB hydrolase-1" evidence="1">
    <location>
        <begin position="63"/>
        <end position="301"/>
    </location>
</feature>
<dbReference type="InterPro" id="IPR000073">
    <property type="entry name" value="AB_hydrolase_1"/>
</dbReference>
<dbReference type="AlphaFoldDB" id="A0A410FVL3"/>
<organism evidence="2 3">
    <name type="scientific">Bipolaricaulis sibiricus</name>
    <dbReference type="NCBI Taxonomy" id="2501609"/>
    <lineage>
        <taxon>Bacteria</taxon>
        <taxon>Candidatus Bipolaricaulota</taxon>
        <taxon>Candidatus Bipolaricaulia</taxon>
        <taxon>Candidatus Bipolaricaulales</taxon>
        <taxon>Candidatus Bipolaricaulaceae</taxon>
        <taxon>Candidatus Bipolaricaulis</taxon>
    </lineage>
</organism>
<keyword evidence="2" id="KW-0378">Hydrolase</keyword>
<dbReference type="PANTHER" id="PTHR43689">
    <property type="entry name" value="HYDROLASE"/>
    <property type="match status" value="1"/>
</dbReference>
<dbReference type="Gene3D" id="3.40.50.1820">
    <property type="entry name" value="alpha/beta hydrolase"/>
    <property type="match status" value="1"/>
</dbReference>
<dbReference type="KEGG" id="bih:BIP78_1278"/>
<dbReference type="Pfam" id="PF00561">
    <property type="entry name" value="Abhydrolase_1"/>
    <property type="match status" value="1"/>
</dbReference>
<protein>
    <submittedName>
        <fullName evidence="2">Hydrolase, alpha/beta fold family</fullName>
    </submittedName>
</protein>
<dbReference type="SUPFAM" id="SSF53474">
    <property type="entry name" value="alpha/beta-Hydrolases"/>
    <property type="match status" value="1"/>
</dbReference>
<dbReference type="InterPro" id="IPR000639">
    <property type="entry name" value="Epox_hydrolase-like"/>
</dbReference>
<dbReference type="PANTHER" id="PTHR43689:SF8">
    <property type="entry name" value="ALPHA_BETA-HYDROLASES SUPERFAMILY PROTEIN"/>
    <property type="match status" value="1"/>
</dbReference>
<evidence type="ECO:0000313" key="2">
    <source>
        <dbReference type="EMBL" id="QAA77044.1"/>
    </source>
</evidence>
<reference evidence="3" key="1">
    <citation type="submission" date="2018-12" db="EMBL/GenBank/DDBJ databases">
        <title>Complete genome sequence of an uncultured bacterium of the candidate phylum Bipolaricaulota.</title>
        <authorList>
            <person name="Kadnikov V.V."/>
            <person name="Mardanov A.V."/>
            <person name="Beletsky A.V."/>
            <person name="Frank Y.A."/>
            <person name="Karnachuk O.V."/>
            <person name="Ravin N.V."/>
        </authorList>
    </citation>
    <scope>NUCLEOTIDE SEQUENCE [LARGE SCALE GENOMIC DNA]</scope>
</reference>
<accession>A0A410FVL3</accession>
<proteinExistence type="predicted"/>
<evidence type="ECO:0000259" key="1">
    <source>
        <dbReference type="Pfam" id="PF00561"/>
    </source>
</evidence>